<sequence length="494" mass="53131">MEHALKMMRQQWQRMAWPAGIGYVLALCACSLQPPYQAPHAISATNWHAELPHDGSVEHLVDWWRRFNDPAVAELISIAEEDSPTIAKAVARIADARATLASSDSAASPSLTGSGTLTRAKSSFATGSIAQTSLATTRSGSLDAEWELDLFGKVRSAREASRAQLQARIDDWHDARVSLAAEVADDYVQYRACRQLASAYDKSVESYAATEVATLKFVAAGMTPASDGDLAQASTASARATATQQKVTCEELIKSLVELTGADEQTLRAIVDRSGAPDLPRPEAFSVQTTPADLIRQRPDLASSERALASAYASIGKARAERLPSLSLSGSIGLSATNLTSPLSTWSFGPSLSAPIFDAGKRKAAVDSALAAYDEQIASYRSAVRSAVKEVEVALTDLDGAARRTDDARRAAEKYRRYTDAVEINWRAGFDTLLTLEQARRSLTSTEIAYIELRRDRVRSWISLYKALGGGWQDTDVAVSTAPATPATSQGTTQ</sequence>
<dbReference type="AlphaFoldDB" id="A0A6P2R909"/>
<evidence type="ECO:0000256" key="1">
    <source>
        <dbReference type="ARBA" id="ARBA00007613"/>
    </source>
</evidence>
<dbReference type="PANTHER" id="PTHR30203">
    <property type="entry name" value="OUTER MEMBRANE CATION EFFLUX PROTEIN"/>
    <property type="match status" value="1"/>
</dbReference>
<keyword evidence="2" id="KW-0812">Transmembrane</keyword>
<dbReference type="SUPFAM" id="SSF56954">
    <property type="entry name" value="Outer membrane efflux proteins (OEP)"/>
    <property type="match status" value="1"/>
</dbReference>
<keyword evidence="2" id="KW-0564">Palmitate</keyword>
<organism evidence="3 4">
    <name type="scientific">Burkholderia paludis</name>
    <dbReference type="NCBI Taxonomy" id="1506587"/>
    <lineage>
        <taxon>Bacteria</taxon>
        <taxon>Pseudomonadati</taxon>
        <taxon>Pseudomonadota</taxon>
        <taxon>Betaproteobacteria</taxon>
        <taxon>Burkholderiales</taxon>
        <taxon>Burkholderiaceae</taxon>
        <taxon>Burkholderia</taxon>
        <taxon>Burkholderia cepacia complex</taxon>
    </lineage>
</organism>
<comment type="similarity">
    <text evidence="1 2">Belongs to the outer membrane factor (OMF) (TC 1.B.17) family.</text>
</comment>
<reference evidence="3 4" key="1">
    <citation type="submission" date="2019-09" db="EMBL/GenBank/DDBJ databases">
        <authorList>
            <person name="Depoorter E."/>
        </authorList>
    </citation>
    <scope>NUCLEOTIDE SEQUENCE [LARGE SCALE GENOMIC DNA]</scope>
    <source>
        <strain evidence="3">LMG 30113</strain>
    </source>
</reference>
<dbReference type="RefSeq" id="WP_425322009.1">
    <property type="nucleotide sequence ID" value="NZ_CABVQD010000031.1"/>
</dbReference>
<keyword evidence="2" id="KW-0472">Membrane</keyword>
<keyword evidence="2" id="KW-1134">Transmembrane beta strand</keyword>
<evidence type="ECO:0000313" key="4">
    <source>
        <dbReference type="Proteomes" id="UP000494330"/>
    </source>
</evidence>
<gene>
    <name evidence="3" type="ORF">BPA30113_06133</name>
</gene>
<dbReference type="GO" id="GO:0005886">
    <property type="term" value="C:plasma membrane"/>
    <property type="evidence" value="ECO:0007669"/>
    <property type="project" value="UniProtKB-SubCell"/>
</dbReference>
<dbReference type="PROSITE" id="PS51257">
    <property type="entry name" value="PROKAR_LIPOPROTEIN"/>
    <property type="match status" value="1"/>
</dbReference>
<dbReference type="Gene3D" id="1.20.1600.10">
    <property type="entry name" value="Outer membrane efflux proteins (OEP)"/>
    <property type="match status" value="1"/>
</dbReference>
<dbReference type="InterPro" id="IPR010131">
    <property type="entry name" value="MdtP/NodT-like"/>
</dbReference>
<protein>
    <submittedName>
        <fullName evidence="3">Multidrug transporter</fullName>
    </submittedName>
</protein>
<dbReference type="Pfam" id="PF02321">
    <property type="entry name" value="OEP"/>
    <property type="match status" value="2"/>
</dbReference>
<proteinExistence type="inferred from homology"/>
<name>A0A6P2R909_9BURK</name>
<dbReference type="Gene3D" id="2.20.200.10">
    <property type="entry name" value="Outer membrane efflux proteins (OEP)"/>
    <property type="match status" value="1"/>
</dbReference>
<dbReference type="EMBL" id="CABVQD010000031">
    <property type="protein sequence ID" value="VWC28272.1"/>
    <property type="molecule type" value="Genomic_DNA"/>
</dbReference>
<dbReference type="InterPro" id="IPR003423">
    <property type="entry name" value="OMP_efflux"/>
</dbReference>
<dbReference type="Proteomes" id="UP000494330">
    <property type="component" value="Unassembled WGS sequence"/>
</dbReference>
<accession>A0A6P2R909</accession>
<keyword evidence="2" id="KW-0449">Lipoprotein</keyword>
<evidence type="ECO:0000256" key="2">
    <source>
        <dbReference type="RuleBase" id="RU362097"/>
    </source>
</evidence>
<dbReference type="NCBIfam" id="TIGR01845">
    <property type="entry name" value="outer_NodT"/>
    <property type="match status" value="1"/>
</dbReference>
<comment type="subcellular location">
    <subcellularLocation>
        <location evidence="2">Cell membrane</location>
        <topology evidence="2">Lipid-anchor</topology>
    </subcellularLocation>
</comment>
<dbReference type="GO" id="GO:0015562">
    <property type="term" value="F:efflux transmembrane transporter activity"/>
    <property type="evidence" value="ECO:0007669"/>
    <property type="project" value="InterPro"/>
</dbReference>
<evidence type="ECO:0000313" key="3">
    <source>
        <dbReference type="EMBL" id="VWC28272.1"/>
    </source>
</evidence>
<keyword evidence="4" id="KW-1185">Reference proteome</keyword>